<reference evidence="1" key="2">
    <citation type="submission" date="2014-07" db="EMBL/GenBank/DDBJ databases">
        <title>Initial genome analysis of the psychrotolerant acidophile Acidithiobacillus ferrivorans CF27: insights into iron and sulfur oxidation pathways and into biofilm formation.</title>
        <authorList>
            <person name="Talla E."/>
            <person name="Hedrich S."/>
            <person name="Mangenot S."/>
            <person name="Ji B."/>
            <person name="Johnson D.B."/>
            <person name="Barbe V."/>
            <person name="Bonnefoy V."/>
        </authorList>
    </citation>
    <scope>NUCLEOTIDE SEQUENCE [LARGE SCALE GENOMIC DNA]</scope>
    <source>
        <strain evidence="1">CF27</strain>
    </source>
</reference>
<evidence type="ECO:0000313" key="2">
    <source>
        <dbReference type="EMBL" id="SMH66352.1"/>
    </source>
</evidence>
<evidence type="ECO:0000313" key="1">
    <source>
        <dbReference type="EMBL" id="CDQ09418.1"/>
    </source>
</evidence>
<reference evidence="2 3" key="3">
    <citation type="submission" date="2017-03" db="EMBL/GenBank/DDBJ databases">
        <authorList>
            <person name="Regsiter A."/>
            <person name="William W."/>
        </authorList>
    </citation>
    <scope>NUCLEOTIDE SEQUENCE [LARGE SCALE GENOMIC DNA]</scope>
    <source>
        <strain evidence="2">PRJEB5721</strain>
    </source>
</reference>
<dbReference type="EMBL" id="LT841305">
    <property type="protein sequence ID" value="SMH66352.1"/>
    <property type="molecule type" value="Genomic_DNA"/>
</dbReference>
<dbReference type="Proteomes" id="UP000193925">
    <property type="component" value="Chromosome AFERRI"/>
</dbReference>
<dbReference type="EMBL" id="CCCS020000023">
    <property type="protein sequence ID" value="CDQ09418.1"/>
    <property type="molecule type" value="Genomic_DNA"/>
</dbReference>
<name>A0A060URK1_9PROT</name>
<keyword evidence="3" id="KW-1185">Reference proteome</keyword>
<reference evidence="1" key="1">
    <citation type="submission" date="2014-03" db="EMBL/GenBank/DDBJ databases">
        <authorList>
            <person name="Genoscope - CEA"/>
        </authorList>
    </citation>
    <scope>NUCLEOTIDE SEQUENCE [LARGE SCALE GENOMIC DNA]</scope>
    <source>
        <strain evidence="1">CF27</strain>
    </source>
</reference>
<sequence length="74" mass="8405">MSFKKSISYFNRFFNIMVPYMVIMYGDKVTTNKEIKQEASTNCNENNTHSISPFIQPNVKLRGAALLRPSSTPG</sequence>
<dbReference type="AlphaFoldDB" id="A0A060URK1"/>
<protein>
    <submittedName>
        <fullName evidence="1">Uncharacterized protein</fullName>
    </submittedName>
</protein>
<organism evidence="1">
    <name type="scientific">Acidithiobacillus ferrivorans</name>
    <dbReference type="NCBI Taxonomy" id="160808"/>
    <lineage>
        <taxon>Bacteria</taxon>
        <taxon>Pseudomonadati</taxon>
        <taxon>Pseudomonadota</taxon>
        <taxon>Acidithiobacillia</taxon>
        <taxon>Acidithiobacillales</taxon>
        <taxon>Acidithiobacillaceae</taxon>
        <taxon>Acidithiobacillus</taxon>
    </lineage>
</organism>
<accession>A0A060URK1</accession>
<evidence type="ECO:0000313" key="3">
    <source>
        <dbReference type="Proteomes" id="UP000193925"/>
    </source>
</evidence>
<proteinExistence type="predicted"/>
<gene>
    <name evidence="1" type="ORF">AFERRI_30064</name>
    <name evidence="2" type="ORF">AFERRI_30082</name>
</gene>